<comment type="caution">
    <text evidence="1">The sequence shown here is derived from an EMBL/GenBank/DDBJ whole genome shotgun (WGS) entry which is preliminary data.</text>
</comment>
<evidence type="ECO:0008006" key="3">
    <source>
        <dbReference type="Google" id="ProtNLM"/>
    </source>
</evidence>
<sequence>MGKEDKKKIKVAFPHMGNIWIAWAAALRKVGVEPFIPPYTSKKTLSLGTKNSPEAICLPYKLILGNFVEAIEGGADYVAMIASPGCCRLGEYGACINNALADMGYKTNYIELTLYDGIKGLFDFLKKVSGKNDPILFTRAILLAIRKVFLIDDLDRKLSYYRAREIHQGDAEKHYHKCLRIIDAAMNTREMNKAKKLVFEEMAKTEIDKNKEVLYVDITGEIYLVCDRFSNQDIVKELGKMGVETRKSLTVSGFLKDAIIPKIFRKGETHLQRADRMAKPYLMRDIGGDALECVSDVAYANERGIDGIIHISPFTCMPEIMSQNIFPAMRENCDIPILPLIMDEQTGKAGYLTRLEAFVDLMRRRKRKLAVESKKQADAVK</sequence>
<evidence type="ECO:0000313" key="2">
    <source>
        <dbReference type="Proteomes" id="UP000823632"/>
    </source>
</evidence>
<reference evidence="1" key="1">
    <citation type="submission" date="2020-10" db="EMBL/GenBank/DDBJ databases">
        <authorList>
            <person name="Gilroy R."/>
        </authorList>
    </citation>
    <scope>NUCLEOTIDE SEQUENCE</scope>
    <source>
        <strain evidence="1">10192</strain>
    </source>
</reference>
<proteinExistence type="predicted"/>
<evidence type="ECO:0000313" key="1">
    <source>
        <dbReference type="EMBL" id="MBO8430972.1"/>
    </source>
</evidence>
<accession>A0A9D9H0E7</accession>
<dbReference type="PANTHER" id="PTHR32329:SF2">
    <property type="entry name" value="BIFUNCTIONAL PROTEIN [INCLUDES 2-HYDROXYACYL-COA DEHYDRATASE (N-TER) AND ITS ACTIVATOR DOMAIN (C_TERM)"/>
    <property type="match status" value="1"/>
</dbReference>
<dbReference type="InterPro" id="IPR051805">
    <property type="entry name" value="Dehydratase_Activator_Redct"/>
</dbReference>
<dbReference type="AlphaFoldDB" id="A0A9D9H0E7"/>
<reference evidence="1" key="2">
    <citation type="journal article" date="2021" name="PeerJ">
        <title>Extensive microbial diversity within the chicken gut microbiome revealed by metagenomics and culture.</title>
        <authorList>
            <person name="Gilroy R."/>
            <person name="Ravi A."/>
            <person name="Getino M."/>
            <person name="Pursley I."/>
            <person name="Horton D.L."/>
            <person name="Alikhan N.F."/>
            <person name="Baker D."/>
            <person name="Gharbi K."/>
            <person name="Hall N."/>
            <person name="Watson M."/>
            <person name="Adriaenssens E.M."/>
            <person name="Foster-Nyarko E."/>
            <person name="Jarju S."/>
            <person name="Secka A."/>
            <person name="Antonio M."/>
            <person name="Oren A."/>
            <person name="Chaudhuri R.R."/>
            <person name="La Ragione R."/>
            <person name="Hildebrand F."/>
            <person name="Pallen M.J."/>
        </authorList>
    </citation>
    <scope>NUCLEOTIDE SEQUENCE</scope>
    <source>
        <strain evidence="1">10192</strain>
    </source>
</reference>
<dbReference type="EMBL" id="JADIND010000134">
    <property type="protein sequence ID" value="MBO8430972.1"/>
    <property type="molecule type" value="Genomic_DNA"/>
</dbReference>
<name>A0A9D9H0E7_9BACT</name>
<organism evidence="1 2">
    <name type="scientific">Candidatus Scatousia excrementipullorum</name>
    <dbReference type="NCBI Taxonomy" id="2840936"/>
    <lineage>
        <taxon>Bacteria</taxon>
        <taxon>Candidatus Scatousia</taxon>
    </lineage>
</organism>
<protein>
    <recommendedName>
        <fullName evidence="3">DUF2229 domain-containing protein</fullName>
    </recommendedName>
</protein>
<dbReference type="PANTHER" id="PTHR32329">
    <property type="entry name" value="BIFUNCTIONAL PROTEIN [INCLUDES 2-HYDROXYACYL-COA DEHYDRATASE (N-TER) AND ITS ACTIVATOR DOMAIN (C_TERM)-RELATED"/>
    <property type="match status" value="1"/>
</dbReference>
<dbReference type="Proteomes" id="UP000823632">
    <property type="component" value="Unassembled WGS sequence"/>
</dbReference>
<gene>
    <name evidence="1" type="ORF">IAC76_06245</name>
</gene>
<dbReference type="Gene3D" id="3.40.50.11900">
    <property type="match status" value="1"/>
</dbReference>